<protein>
    <submittedName>
        <fullName evidence="2">Uncharacterized protein</fullName>
    </submittedName>
</protein>
<comment type="caution">
    <text evidence="2">The sequence shown here is derived from an EMBL/GenBank/DDBJ whole genome shotgun (WGS) entry which is preliminary data.</text>
</comment>
<feature type="region of interest" description="Disordered" evidence="1">
    <location>
        <begin position="1"/>
        <end position="30"/>
    </location>
</feature>
<evidence type="ECO:0000313" key="3">
    <source>
        <dbReference type="Proteomes" id="UP000590749"/>
    </source>
</evidence>
<feature type="compositionally biased region" description="Basic and acidic residues" evidence="1">
    <location>
        <begin position="10"/>
        <end position="22"/>
    </location>
</feature>
<organism evidence="2 3">
    <name type="scientific">Actinoplanes campanulatus</name>
    <dbReference type="NCBI Taxonomy" id="113559"/>
    <lineage>
        <taxon>Bacteria</taxon>
        <taxon>Bacillati</taxon>
        <taxon>Actinomycetota</taxon>
        <taxon>Actinomycetes</taxon>
        <taxon>Micromonosporales</taxon>
        <taxon>Micromonosporaceae</taxon>
        <taxon>Actinoplanes</taxon>
    </lineage>
</organism>
<accession>A0A7W5AMG8</accession>
<sequence>MTEPRRRLRELRAAAAERRRAMPDYPDSPEDRAEQLAIVIAFEPLQAEAIAGQEVEAGGYQ</sequence>
<evidence type="ECO:0000313" key="2">
    <source>
        <dbReference type="EMBL" id="MBB3099002.1"/>
    </source>
</evidence>
<reference evidence="2 3" key="1">
    <citation type="submission" date="2020-08" db="EMBL/GenBank/DDBJ databases">
        <title>Genomic Encyclopedia of Type Strains, Phase III (KMG-III): the genomes of soil and plant-associated and newly described type strains.</title>
        <authorList>
            <person name="Whitman W."/>
        </authorList>
    </citation>
    <scope>NUCLEOTIDE SEQUENCE [LARGE SCALE GENOMIC DNA]</scope>
    <source>
        <strain evidence="2 3">CECT 3287</strain>
    </source>
</reference>
<dbReference type="Proteomes" id="UP000590749">
    <property type="component" value="Unassembled WGS sequence"/>
</dbReference>
<name>A0A7W5AMG8_9ACTN</name>
<keyword evidence="3" id="KW-1185">Reference proteome</keyword>
<dbReference type="AlphaFoldDB" id="A0A7W5AMG8"/>
<evidence type="ECO:0000256" key="1">
    <source>
        <dbReference type="SAM" id="MobiDB-lite"/>
    </source>
</evidence>
<proteinExistence type="predicted"/>
<dbReference type="RefSeq" id="WP_183225088.1">
    <property type="nucleotide sequence ID" value="NZ_BMPW01000020.1"/>
</dbReference>
<gene>
    <name evidence="2" type="ORF">FHR83_006708</name>
</gene>
<dbReference type="EMBL" id="JACHXF010000017">
    <property type="protein sequence ID" value="MBB3099002.1"/>
    <property type="molecule type" value="Genomic_DNA"/>
</dbReference>